<dbReference type="Proteomes" id="UP001148662">
    <property type="component" value="Unassembled WGS sequence"/>
</dbReference>
<evidence type="ECO:0000313" key="2">
    <source>
        <dbReference type="Proteomes" id="UP001148662"/>
    </source>
</evidence>
<accession>A0ACC1T1N0</accession>
<keyword evidence="2" id="KW-1185">Reference proteome</keyword>
<evidence type="ECO:0000313" key="1">
    <source>
        <dbReference type="EMBL" id="KAJ3551147.1"/>
    </source>
</evidence>
<sequence>MSSPHLKAVIFDIGGVVCRSPLIAIAKYEREHNIPNNYINCSITRRGSQGAWQKFERGEMSLFAFYEAFGRELSETTVGNVWYEQYCKRKGTGAHLPGLIQRDTEKLMSVSTFPECPPLPEKLDIDGRELFGRMMRESATYDELMVEAIRRIRAAGRWRVIALTNNFTKTDAAALSQDKPLPARYASLNVDEELAWLGWQDGAVSPRLRAMFDDFCDSSELGVRKPEPEIYLIACRRNNIEPREAVFLDDLGMNLKAAQALGMETIHVPIGGAFGALKKLENKLGIDLTSGFEPSEFSPSRL</sequence>
<gene>
    <name evidence="1" type="ORF">NM688_g4892</name>
</gene>
<dbReference type="EMBL" id="JANHOG010000854">
    <property type="protein sequence ID" value="KAJ3551147.1"/>
    <property type="molecule type" value="Genomic_DNA"/>
</dbReference>
<organism evidence="1 2">
    <name type="scientific">Phlebia brevispora</name>
    <dbReference type="NCBI Taxonomy" id="194682"/>
    <lineage>
        <taxon>Eukaryota</taxon>
        <taxon>Fungi</taxon>
        <taxon>Dikarya</taxon>
        <taxon>Basidiomycota</taxon>
        <taxon>Agaricomycotina</taxon>
        <taxon>Agaricomycetes</taxon>
        <taxon>Polyporales</taxon>
        <taxon>Meruliaceae</taxon>
        <taxon>Phlebia</taxon>
    </lineage>
</organism>
<proteinExistence type="predicted"/>
<reference evidence="1" key="1">
    <citation type="submission" date="2022-07" db="EMBL/GenBank/DDBJ databases">
        <title>Genome Sequence of Phlebia brevispora.</title>
        <authorList>
            <person name="Buettner E."/>
        </authorList>
    </citation>
    <scope>NUCLEOTIDE SEQUENCE</scope>
    <source>
        <strain evidence="1">MPL23</strain>
    </source>
</reference>
<protein>
    <submittedName>
        <fullName evidence="1">Uncharacterized protein</fullName>
    </submittedName>
</protein>
<comment type="caution">
    <text evidence="1">The sequence shown here is derived from an EMBL/GenBank/DDBJ whole genome shotgun (WGS) entry which is preliminary data.</text>
</comment>
<name>A0ACC1T1N0_9APHY</name>